<comment type="caution">
    <text evidence="12">The sequence shown here is derived from an EMBL/GenBank/DDBJ whole genome shotgun (WGS) entry which is preliminary data.</text>
</comment>
<evidence type="ECO:0000259" key="10">
    <source>
        <dbReference type="PROSITE" id="PS50109"/>
    </source>
</evidence>
<dbReference type="PRINTS" id="PR00344">
    <property type="entry name" value="BCTRLSENSOR"/>
</dbReference>
<dbReference type="CDD" id="cd10845">
    <property type="entry name" value="DSRM_RNAse_III_family"/>
    <property type="match status" value="1"/>
</dbReference>
<evidence type="ECO:0000256" key="5">
    <source>
        <dbReference type="ARBA" id="ARBA00022679"/>
    </source>
</evidence>
<dbReference type="Gene3D" id="3.30.160.20">
    <property type="match status" value="1"/>
</dbReference>
<evidence type="ECO:0000259" key="11">
    <source>
        <dbReference type="PROSITE" id="PS50137"/>
    </source>
</evidence>
<keyword evidence="7 9" id="KW-0694">RNA-binding</keyword>
<reference evidence="12 13" key="1">
    <citation type="submission" date="2019-12" db="EMBL/GenBank/DDBJ databases">
        <title>Comparative genomics gives insights into the taxonomy of the Azoarcus-Aromatoleum group and reveals separate origins of nif in the plant-associated Azoarcus and non-plant-associated Aromatoleum sub-groups.</title>
        <authorList>
            <person name="Lafos M."/>
            <person name="Maluk M."/>
            <person name="Batista M."/>
            <person name="Junghare M."/>
            <person name="Carmona M."/>
            <person name="Faoro H."/>
            <person name="Cruz L.M."/>
            <person name="Battistoni F."/>
            <person name="De Souza E."/>
            <person name="Pedrosa F."/>
            <person name="Chen W.-M."/>
            <person name="Poole P.S."/>
            <person name="Dixon R.A."/>
            <person name="James E.K."/>
        </authorList>
    </citation>
    <scope>NUCLEOTIDE SEQUENCE [LARGE SCALE GENOMIC DNA]</scope>
    <source>
        <strain evidence="12 13">ToN1</strain>
    </source>
</reference>
<evidence type="ECO:0000256" key="4">
    <source>
        <dbReference type="ARBA" id="ARBA00022553"/>
    </source>
</evidence>
<keyword evidence="5" id="KW-0808">Transferase</keyword>
<dbReference type="InterPro" id="IPR036389">
    <property type="entry name" value="RNase_III_sf"/>
</dbReference>
<feature type="domain" description="DRBM" evidence="11">
    <location>
        <begin position="163"/>
        <end position="232"/>
    </location>
</feature>
<accession>A0ABX1MGL6</accession>
<dbReference type="PROSITE" id="PS50137">
    <property type="entry name" value="DS_RBD"/>
    <property type="match status" value="1"/>
</dbReference>
<dbReference type="Pfam" id="PF00035">
    <property type="entry name" value="dsrm"/>
    <property type="match status" value="1"/>
</dbReference>
<evidence type="ECO:0000313" key="12">
    <source>
        <dbReference type="EMBL" id="NMF87077.1"/>
    </source>
</evidence>
<organism evidence="12 13">
    <name type="scientific">Aromatoleum petrolei</name>
    <dbReference type="NCBI Taxonomy" id="76116"/>
    <lineage>
        <taxon>Bacteria</taxon>
        <taxon>Pseudomonadati</taxon>
        <taxon>Pseudomonadota</taxon>
        <taxon>Betaproteobacteria</taxon>
        <taxon>Rhodocyclales</taxon>
        <taxon>Rhodocyclaceae</taxon>
        <taxon>Aromatoleum</taxon>
    </lineage>
</organism>
<sequence length="1049" mass="115207">MSIDMNSVRALINRIFSQYPTVSAALFHRSAITEAHEILCAANLPSAILHVWEDLGKATVPLYGARGVFGGVSDGSPGEASRRLQSLNQPLIARVGQALIQADLVTFGQGVTNTERLSVRTQADIAAQFIGACAHLVGYNFVASTVLPTLAPLRAFSASAAKDSKTSLQEALQARKLGLPKYSLLETRGEAHDAIFVVQVEVPSGEKACGEARSKKMAEMEAAGALLKHLFPRLSGKQSIPVAPATDIPKLASGIQKLPNEVEVRALAASLSLPSWATRLLGLAFVHCSYPEVRQTPTFGRSNKLLAFLGSYVLQWSFRDFIIRTCSIEDIEKAGGLANLSAALINPDAFEQLCKKLLPKDACLIGPGEKSLSKSVIVEFAQSVIAVVFLSREQTINSSIDCFEDIPDIDDYLRSKLALHKTRDNTLSPKTLLNERCQAIGVRVRWETRSSAGSKVKIKPTVRFKSEVADKDLCIAFPERTYLSHEFDGNRIVEIQCARTLLSEFDSLVGVSPFNAKHQSLAAYSAIRKWFATHLVETIHTISKEKFGVRLSRIGDTDVLGLDSARKGKFQSFHRIVTDLLTESGLRRENDVSRFFEFFAQAGRESRQQALVKCLIEYLDQLQALLDNLDPLSFENTIQGYDQFQKLTEFATAFKLRGRTICSVEADDLIDQLKIGLRRRRCRVESSISVSSVIQEPQGFHLALIAALAKLLESIDKSNSVIQLDQMDYCLRLSVSKPAHYKVNLDEVFSNNPVWRAINELLPVSGVENSSLAIELLIPSIPRTEFDMIVLQCWGAYHQLDALDSRTYDSIAAILHDMKNELLAFSEAAQRARAAAEMRARYSLATDASRHIDTAKDKISAIRSLAKSSLSLDIAPLELGPFMHSLVSETWTIVPEGVTFIPPGISGKFALWSNESGLRSVLSNLLRNAIEAVGSEGKVILEYLVDSVEKTVTFEITDSGPGLSDSQLIALNNGLTLDSSKRSGQGIGLLTVLMIMKELHGRIRFERMSSGGSRISFDLPSLEPVAPDCTGNSETTEADETEFEKVMLE</sequence>
<dbReference type="EMBL" id="WTVR01000002">
    <property type="protein sequence ID" value="NMF87077.1"/>
    <property type="molecule type" value="Genomic_DNA"/>
</dbReference>
<evidence type="ECO:0000256" key="6">
    <source>
        <dbReference type="ARBA" id="ARBA00022777"/>
    </source>
</evidence>
<dbReference type="SUPFAM" id="SSF55874">
    <property type="entry name" value="ATPase domain of HSP90 chaperone/DNA topoisomerase II/histidine kinase"/>
    <property type="match status" value="1"/>
</dbReference>
<feature type="domain" description="Histidine kinase" evidence="10">
    <location>
        <begin position="813"/>
        <end position="1023"/>
    </location>
</feature>
<comment type="similarity">
    <text evidence="2">Belongs to the ribonuclease III family.</text>
</comment>
<dbReference type="PANTHER" id="PTHR44936">
    <property type="entry name" value="SENSOR PROTEIN CREC"/>
    <property type="match status" value="1"/>
</dbReference>
<evidence type="ECO:0000256" key="1">
    <source>
        <dbReference type="ARBA" id="ARBA00000085"/>
    </source>
</evidence>
<protein>
    <recommendedName>
        <fullName evidence="3">histidine kinase</fullName>
        <ecNumber evidence="3">2.7.13.3</ecNumber>
    </recommendedName>
</protein>
<dbReference type="Gene3D" id="3.30.565.10">
    <property type="entry name" value="Histidine kinase-like ATPase, C-terminal domain"/>
    <property type="match status" value="1"/>
</dbReference>
<evidence type="ECO:0000256" key="7">
    <source>
        <dbReference type="ARBA" id="ARBA00022884"/>
    </source>
</evidence>
<dbReference type="InterPro" id="IPR003594">
    <property type="entry name" value="HATPase_dom"/>
</dbReference>
<dbReference type="PROSITE" id="PS50109">
    <property type="entry name" value="HIS_KIN"/>
    <property type="match status" value="1"/>
</dbReference>
<dbReference type="Proteomes" id="UP000652074">
    <property type="component" value="Unassembled WGS sequence"/>
</dbReference>
<dbReference type="Pfam" id="PF02518">
    <property type="entry name" value="HATPase_c"/>
    <property type="match status" value="1"/>
</dbReference>
<gene>
    <name evidence="12" type="ORF">GPA26_01145</name>
</gene>
<dbReference type="InterPro" id="IPR014720">
    <property type="entry name" value="dsRBD_dom"/>
</dbReference>
<keyword evidence="6" id="KW-0418">Kinase</keyword>
<dbReference type="InterPro" id="IPR050980">
    <property type="entry name" value="2C_sensor_his_kinase"/>
</dbReference>
<dbReference type="SUPFAM" id="SSF54768">
    <property type="entry name" value="dsRNA-binding domain-like"/>
    <property type="match status" value="1"/>
</dbReference>
<evidence type="ECO:0000256" key="2">
    <source>
        <dbReference type="ARBA" id="ARBA00010183"/>
    </source>
</evidence>
<dbReference type="SUPFAM" id="SSF69065">
    <property type="entry name" value="RNase III domain-like"/>
    <property type="match status" value="1"/>
</dbReference>
<comment type="catalytic activity">
    <reaction evidence="1">
        <text>ATP + protein L-histidine = ADP + protein N-phospho-L-histidine.</text>
        <dbReference type="EC" id="2.7.13.3"/>
    </reaction>
</comment>
<dbReference type="InterPro" id="IPR036890">
    <property type="entry name" value="HATPase_C_sf"/>
</dbReference>
<evidence type="ECO:0000256" key="8">
    <source>
        <dbReference type="ARBA" id="ARBA00023012"/>
    </source>
</evidence>
<dbReference type="InterPro" id="IPR005467">
    <property type="entry name" value="His_kinase_dom"/>
</dbReference>
<dbReference type="SMART" id="SM00387">
    <property type="entry name" value="HATPase_c"/>
    <property type="match status" value="1"/>
</dbReference>
<name>A0ABX1MGL6_9RHOO</name>
<dbReference type="PANTHER" id="PTHR44936:SF9">
    <property type="entry name" value="SENSOR PROTEIN CREC"/>
    <property type="match status" value="1"/>
</dbReference>
<dbReference type="Gene3D" id="1.10.1520.10">
    <property type="entry name" value="Ribonuclease III domain"/>
    <property type="match status" value="1"/>
</dbReference>
<evidence type="ECO:0000313" key="13">
    <source>
        <dbReference type="Proteomes" id="UP000652074"/>
    </source>
</evidence>
<dbReference type="RefSeq" id="WP_169204542.1">
    <property type="nucleotide sequence ID" value="NZ_CP059560.1"/>
</dbReference>
<dbReference type="InterPro" id="IPR004358">
    <property type="entry name" value="Sig_transdc_His_kin-like_C"/>
</dbReference>
<evidence type="ECO:0000256" key="9">
    <source>
        <dbReference type="PROSITE-ProRule" id="PRU00266"/>
    </source>
</evidence>
<evidence type="ECO:0000256" key="3">
    <source>
        <dbReference type="ARBA" id="ARBA00012438"/>
    </source>
</evidence>
<proteinExistence type="inferred from homology"/>
<keyword evidence="4" id="KW-0597">Phosphoprotein</keyword>
<dbReference type="SMART" id="SM00358">
    <property type="entry name" value="DSRM"/>
    <property type="match status" value="1"/>
</dbReference>
<keyword evidence="13" id="KW-1185">Reference proteome</keyword>
<keyword evidence="8" id="KW-0902">Two-component regulatory system</keyword>
<dbReference type="EC" id="2.7.13.3" evidence="3"/>